<dbReference type="Proteomes" id="UP001234202">
    <property type="component" value="Unassembled WGS sequence"/>
</dbReference>
<accession>A0ACC2X263</accession>
<comment type="caution">
    <text evidence="1">The sequence shown here is derived from an EMBL/GenBank/DDBJ whole genome shotgun (WGS) entry which is preliminary data.</text>
</comment>
<dbReference type="EMBL" id="JASBWV010000032">
    <property type="protein sequence ID" value="KAJ9117419.1"/>
    <property type="molecule type" value="Genomic_DNA"/>
</dbReference>
<keyword evidence="2" id="KW-1185">Reference proteome</keyword>
<organism evidence="1 2">
    <name type="scientific">Naganishia onofrii</name>
    <dbReference type="NCBI Taxonomy" id="1851511"/>
    <lineage>
        <taxon>Eukaryota</taxon>
        <taxon>Fungi</taxon>
        <taxon>Dikarya</taxon>
        <taxon>Basidiomycota</taxon>
        <taxon>Agaricomycotina</taxon>
        <taxon>Tremellomycetes</taxon>
        <taxon>Filobasidiales</taxon>
        <taxon>Filobasidiaceae</taxon>
        <taxon>Naganishia</taxon>
    </lineage>
</organism>
<reference evidence="1" key="1">
    <citation type="submission" date="2023-04" db="EMBL/GenBank/DDBJ databases">
        <title>Draft Genome sequencing of Naganishia species isolated from polar environments using Oxford Nanopore Technology.</title>
        <authorList>
            <person name="Leo P."/>
            <person name="Venkateswaran K."/>
        </authorList>
    </citation>
    <scope>NUCLEOTIDE SEQUENCE</scope>
    <source>
        <strain evidence="1">DBVPG 5303</strain>
    </source>
</reference>
<protein>
    <submittedName>
        <fullName evidence="1">Uncharacterized protein</fullName>
    </submittedName>
</protein>
<sequence length="211" mass="24340">MSPGEQVESPSGSKSRGIQEELAYHEIRRRDWREELQERRELNDLYLKRIKIPEMRNELDCLVEKAEGERSNREYLPIAPPPSSCYPSIYNVATPPGIISDTTWLPAPTAYTQLLYDWYDKGSAPMVLTDPQPSSYLRVSHRDTEERSAPDLETKADEPSFDMSMEDTSSTGTKATRKRKRDDSFVGADEDEESNLDWEQRPSTRKRSYRG</sequence>
<name>A0ACC2X263_9TREE</name>
<gene>
    <name evidence="1" type="ORF">QFC24_006515</name>
</gene>
<evidence type="ECO:0000313" key="2">
    <source>
        <dbReference type="Proteomes" id="UP001234202"/>
    </source>
</evidence>
<evidence type="ECO:0000313" key="1">
    <source>
        <dbReference type="EMBL" id="KAJ9117419.1"/>
    </source>
</evidence>
<proteinExistence type="predicted"/>